<evidence type="ECO:0000256" key="1">
    <source>
        <dbReference type="SAM" id="MobiDB-lite"/>
    </source>
</evidence>
<organism evidence="2 3">
    <name type="scientific">Mugilogobius chulae</name>
    <name type="common">yellowstripe goby</name>
    <dbReference type="NCBI Taxonomy" id="88201"/>
    <lineage>
        <taxon>Eukaryota</taxon>
        <taxon>Metazoa</taxon>
        <taxon>Chordata</taxon>
        <taxon>Craniata</taxon>
        <taxon>Vertebrata</taxon>
        <taxon>Euteleostomi</taxon>
        <taxon>Actinopterygii</taxon>
        <taxon>Neopterygii</taxon>
        <taxon>Teleostei</taxon>
        <taxon>Neoteleostei</taxon>
        <taxon>Acanthomorphata</taxon>
        <taxon>Gobiaria</taxon>
        <taxon>Gobiiformes</taxon>
        <taxon>Gobioidei</taxon>
        <taxon>Gobiidae</taxon>
        <taxon>Gobionellinae</taxon>
        <taxon>Mugilogobius</taxon>
    </lineage>
</organism>
<accession>A0AAW0QA28</accession>
<dbReference type="EMBL" id="JBBPFD010000001">
    <property type="protein sequence ID" value="KAK7944725.1"/>
    <property type="molecule type" value="Genomic_DNA"/>
</dbReference>
<comment type="caution">
    <text evidence="2">The sequence shown here is derived from an EMBL/GenBank/DDBJ whole genome shotgun (WGS) entry which is preliminary data.</text>
</comment>
<evidence type="ECO:0000313" key="2">
    <source>
        <dbReference type="EMBL" id="KAK7944725.1"/>
    </source>
</evidence>
<name>A0AAW0QA28_9GOBI</name>
<feature type="compositionally biased region" description="Basic and acidic residues" evidence="1">
    <location>
        <begin position="7"/>
        <end position="29"/>
    </location>
</feature>
<feature type="compositionally biased region" description="Basic and acidic residues" evidence="1">
    <location>
        <begin position="87"/>
        <end position="99"/>
    </location>
</feature>
<evidence type="ECO:0000313" key="3">
    <source>
        <dbReference type="Proteomes" id="UP001460270"/>
    </source>
</evidence>
<protein>
    <submittedName>
        <fullName evidence="2">Uncharacterized protein</fullName>
    </submittedName>
</protein>
<sequence>MISGRNFTDRGGRRSEHEGHPGSITDHRPFEISIGLTLALLKPSSTSTRRQPTSGCLALSPWKRPPVPEQHLPQDDPGSSASLALTDARERGQVIDRGN</sequence>
<keyword evidence="3" id="KW-1185">Reference proteome</keyword>
<feature type="region of interest" description="Disordered" evidence="1">
    <location>
        <begin position="42"/>
        <end position="99"/>
    </location>
</feature>
<dbReference type="Proteomes" id="UP001460270">
    <property type="component" value="Unassembled WGS sequence"/>
</dbReference>
<gene>
    <name evidence="2" type="ORF">WMY93_000453</name>
</gene>
<feature type="region of interest" description="Disordered" evidence="1">
    <location>
        <begin position="1"/>
        <end position="29"/>
    </location>
</feature>
<feature type="compositionally biased region" description="Low complexity" evidence="1">
    <location>
        <begin position="43"/>
        <end position="54"/>
    </location>
</feature>
<reference evidence="3" key="1">
    <citation type="submission" date="2024-04" db="EMBL/GenBank/DDBJ databases">
        <title>Salinicola lusitanus LLJ914,a marine bacterium isolated from the Okinawa Trough.</title>
        <authorList>
            <person name="Li J."/>
        </authorList>
    </citation>
    <scope>NUCLEOTIDE SEQUENCE [LARGE SCALE GENOMIC DNA]</scope>
</reference>
<proteinExistence type="predicted"/>
<dbReference type="AlphaFoldDB" id="A0AAW0QA28"/>